<dbReference type="InterPro" id="IPR010131">
    <property type="entry name" value="MdtP/NodT-like"/>
</dbReference>
<dbReference type="Pfam" id="PF02321">
    <property type="entry name" value="OEP"/>
    <property type="match status" value="2"/>
</dbReference>
<keyword evidence="2" id="KW-1134">Transmembrane beta strand</keyword>
<dbReference type="GO" id="GO:0005886">
    <property type="term" value="C:plasma membrane"/>
    <property type="evidence" value="ECO:0007669"/>
    <property type="project" value="UniProtKB-SubCell"/>
</dbReference>
<gene>
    <name evidence="3" type="ORF">A4V02_09745</name>
</gene>
<dbReference type="NCBIfam" id="TIGR01845">
    <property type="entry name" value="outer_NodT"/>
    <property type="match status" value="1"/>
</dbReference>
<dbReference type="Gene3D" id="1.20.1600.10">
    <property type="entry name" value="Outer membrane efflux proteins (OEP)"/>
    <property type="match status" value="1"/>
</dbReference>
<evidence type="ECO:0000313" key="3">
    <source>
        <dbReference type="EMBL" id="ANU63972.1"/>
    </source>
</evidence>
<dbReference type="PANTHER" id="PTHR30203">
    <property type="entry name" value="OUTER MEMBRANE CATION EFFLUX PROTEIN"/>
    <property type="match status" value="1"/>
</dbReference>
<proteinExistence type="inferred from homology"/>
<keyword evidence="2" id="KW-0472">Membrane</keyword>
<dbReference type="KEGG" id="pary:A4V02_09745"/>
<reference evidence="4" key="1">
    <citation type="submission" date="2016-04" db="EMBL/GenBank/DDBJ databases">
        <title>Complete Genome Sequences of Twelve Strains of a Stable Defined Moderately Diverse Mouse Microbiota 2 (sDMDMm2).</title>
        <authorList>
            <person name="Uchimura Y."/>
            <person name="Wyss M."/>
            <person name="Brugiroux S."/>
            <person name="Limenitakis J.P."/>
            <person name="Stecher B."/>
            <person name="McCoy K.D."/>
            <person name="Macpherson A.J."/>
        </authorList>
    </citation>
    <scope>NUCLEOTIDE SEQUENCE [LARGE SCALE GENOMIC DNA]</scope>
    <source>
        <strain evidence="4">YL27</strain>
    </source>
</reference>
<dbReference type="AlphaFoldDB" id="A0A1B1SB01"/>
<dbReference type="GO" id="GO:0015562">
    <property type="term" value="F:efflux transmembrane transporter activity"/>
    <property type="evidence" value="ECO:0007669"/>
    <property type="project" value="InterPro"/>
</dbReference>
<accession>A0A1Z2XHM6</accession>
<dbReference type="STRING" id="1796646.A4V02_09745"/>
<name>A0A1B1SB01_9BACT</name>
<organism evidence="3 4">
    <name type="scientific">Muribaculum intestinale</name>
    <dbReference type="NCBI Taxonomy" id="1796646"/>
    <lineage>
        <taxon>Bacteria</taxon>
        <taxon>Pseudomonadati</taxon>
        <taxon>Bacteroidota</taxon>
        <taxon>Bacteroidia</taxon>
        <taxon>Bacteroidales</taxon>
        <taxon>Muribaculaceae</taxon>
        <taxon>Muribaculum</taxon>
    </lineage>
</organism>
<keyword evidence="4" id="KW-1185">Reference proteome</keyword>
<sequence length="463" mass="50448">MTVNRISRYAFILAGVAMLSSCHIYKKFEMPDDKPVLAEYVEARDAAMDSASFGNMRWQDMFTDPMLADLIGRALVSNVNLQNAKLNVDMAHSQLKGARLSYLPSLTLAASGNKAYYDITGMRDMPWTYQVPLSASWEIDIFGKTLNTNRRAKAALLQSEAYEQAVRSQIIAGVANCYYTIAMIEKQLQITRETAKLWGQNVEIMKDFKEAGRVTEAAVVQSAANYYSIQASITDLEVALNQANNSMSLLLNVAPQSWGISPDAVFRLPGVVSAGVPMRELAARPDVRAAEQSVAVAYYATNQARAAFYPGITISATGGFTNSVGSMVINPANWFANLAGSLTAPLFARGQLISNLEVAKANQAVAMNNFENTLMNAAAEVSDAYLTLEKSAEKSELLSHQVAELEKSVEYTMELLSYNGSTSYLEVLTAQQTLLQAQLNKVNCDNTHARAAVSLYQALGGGR</sequence>
<dbReference type="SUPFAM" id="SSF56954">
    <property type="entry name" value="Outer membrane efflux proteins (OEP)"/>
    <property type="match status" value="1"/>
</dbReference>
<comment type="subcellular location">
    <subcellularLocation>
        <location evidence="2">Cell membrane</location>
        <topology evidence="2">Lipid-anchor</topology>
    </subcellularLocation>
</comment>
<comment type="similarity">
    <text evidence="1 2">Belongs to the outer membrane factor (OMF) (TC 1.B.17) family.</text>
</comment>
<evidence type="ECO:0000313" key="4">
    <source>
        <dbReference type="Proteomes" id="UP000186351"/>
    </source>
</evidence>
<keyword evidence="2" id="KW-0564">Palmitate</keyword>
<dbReference type="Gene3D" id="2.20.200.10">
    <property type="entry name" value="Outer membrane efflux proteins (OEP)"/>
    <property type="match status" value="1"/>
</dbReference>
<dbReference type="EMBL" id="CP015402">
    <property type="protein sequence ID" value="ANU63972.1"/>
    <property type="molecule type" value="Genomic_DNA"/>
</dbReference>
<dbReference type="PROSITE" id="PS51257">
    <property type="entry name" value="PROKAR_LIPOPROTEIN"/>
    <property type="match status" value="1"/>
</dbReference>
<accession>A0A1B1SB01</accession>
<evidence type="ECO:0008006" key="5">
    <source>
        <dbReference type="Google" id="ProtNLM"/>
    </source>
</evidence>
<dbReference type="PANTHER" id="PTHR30203:SF33">
    <property type="entry name" value="BLR4455 PROTEIN"/>
    <property type="match status" value="1"/>
</dbReference>
<dbReference type="GeneID" id="65537151"/>
<keyword evidence="2" id="KW-0812">Transmembrane</keyword>
<evidence type="ECO:0000256" key="1">
    <source>
        <dbReference type="ARBA" id="ARBA00007613"/>
    </source>
</evidence>
<evidence type="ECO:0000256" key="2">
    <source>
        <dbReference type="RuleBase" id="RU362097"/>
    </source>
</evidence>
<dbReference type="OrthoDB" id="9770517at2"/>
<keyword evidence="2" id="KW-0449">Lipoprotein</keyword>
<dbReference type="InterPro" id="IPR003423">
    <property type="entry name" value="OMP_efflux"/>
</dbReference>
<dbReference type="RefSeq" id="WP_068961268.1">
    <property type="nucleotide sequence ID" value="NZ_CAJTAP010000029.1"/>
</dbReference>
<protein>
    <recommendedName>
        <fullName evidence="5">TolC family protein</fullName>
    </recommendedName>
</protein>
<dbReference type="Proteomes" id="UP000186351">
    <property type="component" value="Chromosome"/>
</dbReference>